<gene>
    <name evidence="2" type="ORF">S01H4_25935</name>
</gene>
<protein>
    <submittedName>
        <fullName evidence="2">Uncharacterized protein</fullName>
    </submittedName>
</protein>
<evidence type="ECO:0000256" key="1">
    <source>
        <dbReference type="SAM" id="MobiDB-lite"/>
    </source>
</evidence>
<comment type="caution">
    <text evidence="2">The sequence shown here is derived from an EMBL/GenBank/DDBJ whole genome shotgun (WGS) entry which is preliminary data.</text>
</comment>
<sequence length="36" mass="4219">MSEVAEEPESPNSDNFDNDTLKEDVNLQYHLYTIIF</sequence>
<accession>X1C8L2</accession>
<feature type="non-terminal residue" evidence="2">
    <location>
        <position position="36"/>
    </location>
</feature>
<name>X1C8L2_9ZZZZ</name>
<dbReference type="EMBL" id="BART01012420">
    <property type="protein sequence ID" value="GAG80746.1"/>
    <property type="molecule type" value="Genomic_DNA"/>
</dbReference>
<organism evidence="2">
    <name type="scientific">marine sediment metagenome</name>
    <dbReference type="NCBI Taxonomy" id="412755"/>
    <lineage>
        <taxon>unclassified sequences</taxon>
        <taxon>metagenomes</taxon>
        <taxon>ecological metagenomes</taxon>
    </lineage>
</organism>
<evidence type="ECO:0000313" key="2">
    <source>
        <dbReference type="EMBL" id="GAG80746.1"/>
    </source>
</evidence>
<reference evidence="2" key="1">
    <citation type="journal article" date="2014" name="Front. Microbiol.">
        <title>High frequency of phylogenetically diverse reductive dehalogenase-homologous genes in deep subseafloor sedimentary metagenomes.</title>
        <authorList>
            <person name="Kawai M."/>
            <person name="Futagami T."/>
            <person name="Toyoda A."/>
            <person name="Takaki Y."/>
            <person name="Nishi S."/>
            <person name="Hori S."/>
            <person name="Arai W."/>
            <person name="Tsubouchi T."/>
            <person name="Morono Y."/>
            <person name="Uchiyama I."/>
            <person name="Ito T."/>
            <person name="Fujiyama A."/>
            <person name="Inagaki F."/>
            <person name="Takami H."/>
        </authorList>
    </citation>
    <scope>NUCLEOTIDE SEQUENCE</scope>
    <source>
        <strain evidence="2">Expedition CK06-06</strain>
    </source>
</reference>
<dbReference type="AlphaFoldDB" id="X1C8L2"/>
<proteinExistence type="predicted"/>
<feature type="region of interest" description="Disordered" evidence="1">
    <location>
        <begin position="1"/>
        <end position="20"/>
    </location>
</feature>